<dbReference type="Proteomes" id="UP001215598">
    <property type="component" value="Unassembled WGS sequence"/>
</dbReference>
<evidence type="ECO:0000256" key="1">
    <source>
        <dbReference type="SAM" id="MobiDB-lite"/>
    </source>
</evidence>
<proteinExistence type="predicted"/>
<comment type="caution">
    <text evidence="2">The sequence shown here is derived from an EMBL/GenBank/DDBJ whole genome shotgun (WGS) entry which is preliminary data.</text>
</comment>
<sequence>MAKHKSETKKASQNAGKFPRAHSLLAQHCHQPLRPEAENDSEVLVPTPTLVVLYGAFGAGYPESAVFLAWLKNVVDVAVQEHRDVRVQALSSLSTILLIFLQPDAPGKMVQLQRPLFGWLPKLGSQLTSHTRLTTNLKNIPCPEVRPGAKTANMRVRSGTKKKADTNSTRPDSDIPLRVTPLNSGTNQGQLGPGASRKPVRTVLPLDNSKRKGILSPRS</sequence>
<gene>
    <name evidence="2" type="ORF">B0H16DRAFT_1476061</name>
</gene>
<dbReference type="AlphaFoldDB" id="A0AAD7HD18"/>
<evidence type="ECO:0000313" key="3">
    <source>
        <dbReference type="Proteomes" id="UP001215598"/>
    </source>
</evidence>
<feature type="compositionally biased region" description="Polar residues" evidence="1">
    <location>
        <begin position="181"/>
        <end position="190"/>
    </location>
</feature>
<protein>
    <submittedName>
        <fullName evidence="2">Uncharacterized protein</fullName>
    </submittedName>
</protein>
<accession>A0AAD7HD18</accession>
<evidence type="ECO:0000313" key="2">
    <source>
        <dbReference type="EMBL" id="KAJ7717443.1"/>
    </source>
</evidence>
<name>A0AAD7HD18_9AGAR</name>
<keyword evidence="3" id="KW-1185">Reference proteome</keyword>
<dbReference type="EMBL" id="JARKIB010000276">
    <property type="protein sequence ID" value="KAJ7717443.1"/>
    <property type="molecule type" value="Genomic_DNA"/>
</dbReference>
<reference evidence="2" key="1">
    <citation type="submission" date="2023-03" db="EMBL/GenBank/DDBJ databases">
        <title>Massive genome expansion in bonnet fungi (Mycena s.s.) driven by repeated elements and novel gene families across ecological guilds.</title>
        <authorList>
            <consortium name="Lawrence Berkeley National Laboratory"/>
            <person name="Harder C.B."/>
            <person name="Miyauchi S."/>
            <person name="Viragh M."/>
            <person name="Kuo A."/>
            <person name="Thoen E."/>
            <person name="Andreopoulos B."/>
            <person name="Lu D."/>
            <person name="Skrede I."/>
            <person name="Drula E."/>
            <person name="Henrissat B."/>
            <person name="Morin E."/>
            <person name="Kohler A."/>
            <person name="Barry K."/>
            <person name="LaButti K."/>
            <person name="Morin E."/>
            <person name="Salamov A."/>
            <person name="Lipzen A."/>
            <person name="Mereny Z."/>
            <person name="Hegedus B."/>
            <person name="Baldrian P."/>
            <person name="Stursova M."/>
            <person name="Weitz H."/>
            <person name="Taylor A."/>
            <person name="Grigoriev I.V."/>
            <person name="Nagy L.G."/>
            <person name="Martin F."/>
            <person name="Kauserud H."/>
        </authorList>
    </citation>
    <scope>NUCLEOTIDE SEQUENCE</scope>
    <source>
        <strain evidence="2">CBHHK182m</strain>
    </source>
</reference>
<organism evidence="2 3">
    <name type="scientific">Mycena metata</name>
    <dbReference type="NCBI Taxonomy" id="1033252"/>
    <lineage>
        <taxon>Eukaryota</taxon>
        <taxon>Fungi</taxon>
        <taxon>Dikarya</taxon>
        <taxon>Basidiomycota</taxon>
        <taxon>Agaricomycotina</taxon>
        <taxon>Agaricomycetes</taxon>
        <taxon>Agaricomycetidae</taxon>
        <taxon>Agaricales</taxon>
        <taxon>Marasmiineae</taxon>
        <taxon>Mycenaceae</taxon>
        <taxon>Mycena</taxon>
    </lineage>
</organism>
<feature type="region of interest" description="Disordered" evidence="1">
    <location>
        <begin position="143"/>
        <end position="219"/>
    </location>
</feature>